<keyword evidence="10" id="KW-1185">Reference proteome</keyword>
<dbReference type="GO" id="GO:0000922">
    <property type="term" value="C:spindle pole"/>
    <property type="evidence" value="ECO:0007669"/>
    <property type="project" value="UniProtKB-SubCell"/>
</dbReference>
<dbReference type="CDD" id="cd00200">
    <property type="entry name" value="WD40"/>
    <property type="match status" value="1"/>
</dbReference>
<dbReference type="GO" id="GO:0005874">
    <property type="term" value="C:microtubule"/>
    <property type="evidence" value="ECO:0007669"/>
    <property type="project" value="UniProtKB-KW"/>
</dbReference>
<feature type="compositionally biased region" description="Basic and acidic residues" evidence="7">
    <location>
        <begin position="471"/>
        <end position="491"/>
    </location>
</feature>
<evidence type="ECO:0000256" key="7">
    <source>
        <dbReference type="SAM" id="MobiDB-lite"/>
    </source>
</evidence>
<dbReference type="AlphaFoldDB" id="A0A8J2L275"/>
<evidence type="ECO:0000256" key="2">
    <source>
        <dbReference type="ARBA" id="ARBA00022490"/>
    </source>
</evidence>
<dbReference type="Pfam" id="PF00400">
    <property type="entry name" value="WD40"/>
    <property type="match status" value="5"/>
</dbReference>
<dbReference type="Pfam" id="PF13925">
    <property type="entry name" value="Katanin_con80"/>
    <property type="match status" value="1"/>
</dbReference>
<feature type="repeat" description="WD" evidence="6">
    <location>
        <begin position="180"/>
        <end position="221"/>
    </location>
</feature>
<name>A0A8J2L275_9HEXA</name>
<dbReference type="PROSITE" id="PS00678">
    <property type="entry name" value="WD_REPEATS_1"/>
    <property type="match status" value="1"/>
</dbReference>
<evidence type="ECO:0000259" key="8">
    <source>
        <dbReference type="Pfam" id="PF13925"/>
    </source>
</evidence>
<evidence type="ECO:0000256" key="6">
    <source>
        <dbReference type="PROSITE-ProRule" id="PRU00221"/>
    </source>
</evidence>
<sequence length="718" mass="79572">MDPRVSKLKEFPAHADRVTSVALGQQTGDMLVTGGSDKKVNLWSIEKPNCITSFLGLTTPVSYVKFSPCEDQVCAGSQSGNIKIWDLGSLKTSKTLMGHRARIKCIEFHSCSNLLISGSNDSVIKFWDTRRKGAILSYKGHNSAINTLKFSPNGHWFASGGEDGRIKIWEIRKGQILHEFADSSMSVTDMVFHPKNLYLVSCNSDQTIKYFDLKQFTQTRVVTTNGINHCVLTSSNNNNCFYGATNDLISVYEWNNDNIHDFISTNTPKIQDLAISENNLIGVSTKRNTVSIFSIDLKQVVSSGNPTRDALSAGDGKHVINSHVTVDHVCDLKVEPTSELSTTGIITNPVETENTLSDSTQEIFCPQNTLPRTPRTFRVNKSRKQSHSTEIGSSSPEQCFQQDKDQRQEINNELKLPVTVIDLGNVIKHLPKSAVKEIEISLQNESLKQNGTLTSSNNPANSTCRQLITKSKNDTEKQQTKPPPLREHADDGFILAPQIVPMRLCSSADASNPQVLTNAQVQLSGVQENQLSVNHDIINSSSSDFDVIAGLKKNHHCIISVLNLRQQNVRELYDTWRKNDVKATAEIAAKFHDLTALADFLGVLVISRPSKWTLDVCVILLPAIIKLIQSRHVTHILAGCQGLRSMLRNFASVIRTNVASPVETLGVDLTQEARYNKSVLCHGHLIIIRQHLLDLPNLRGTVCQAVKEVQGLLSWLEK</sequence>
<dbReference type="PROSITE" id="PS50294">
    <property type="entry name" value="WD_REPEATS_REGION"/>
    <property type="match status" value="3"/>
</dbReference>
<evidence type="ECO:0000313" key="9">
    <source>
        <dbReference type="EMBL" id="CAG7823900.1"/>
    </source>
</evidence>
<keyword evidence="5" id="KW-0132">Cell division</keyword>
<feature type="repeat" description="WD" evidence="6">
    <location>
        <begin position="96"/>
        <end position="137"/>
    </location>
</feature>
<evidence type="ECO:0000256" key="5">
    <source>
        <dbReference type="HAMAP-Rule" id="MF_03022"/>
    </source>
</evidence>
<dbReference type="InterPro" id="IPR028021">
    <property type="entry name" value="Katanin_C-terminal"/>
</dbReference>
<dbReference type="GO" id="GO:0051013">
    <property type="term" value="P:microtubule severing"/>
    <property type="evidence" value="ECO:0007669"/>
    <property type="project" value="UniProtKB-UniRule"/>
</dbReference>
<dbReference type="InterPro" id="IPR001680">
    <property type="entry name" value="WD40_rpt"/>
</dbReference>
<comment type="similarity">
    <text evidence="5">Belongs to the WD repeat KATNB1 family.</text>
</comment>
<dbReference type="HAMAP" id="MF_03022">
    <property type="entry name" value="Katanin_p80_B1"/>
    <property type="match status" value="1"/>
</dbReference>
<organism evidence="9 10">
    <name type="scientific">Allacma fusca</name>
    <dbReference type="NCBI Taxonomy" id="39272"/>
    <lineage>
        <taxon>Eukaryota</taxon>
        <taxon>Metazoa</taxon>
        <taxon>Ecdysozoa</taxon>
        <taxon>Arthropoda</taxon>
        <taxon>Hexapoda</taxon>
        <taxon>Collembola</taxon>
        <taxon>Symphypleona</taxon>
        <taxon>Sminthuridae</taxon>
        <taxon>Allacma</taxon>
    </lineage>
</organism>
<evidence type="ECO:0000256" key="4">
    <source>
        <dbReference type="ARBA" id="ARBA00023212"/>
    </source>
</evidence>
<dbReference type="PANTHER" id="PTHR19845:SF0">
    <property type="entry name" value="KATANIN P80 WD40 REPEAT-CONTAINING SUBUNIT B1"/>
    <property type="match status" value="1"/>
</dbReference>
<feature type="repeat" description="WD" evidence="6">
    <location>
        <begin position="11"/>
        <end position="53"/>
    </location>
</feature>
<comment type="caution">
    <text evidence="9">The sequence shown here is derived from an EMBL/GenBank/DDBJ whole genome shotgun (WGS) entry which is preliminary data.</text>
</comment>
<gene>
    <name evidence="5" type="primary">KATNB1</name>
    <name evidence="9" type="ORF">AFUS01_LOCUS34089</name>
</gene>
<dbReference type="GO" id="GO:0008017">
    <property type="term" value="F:microtubule binding"/>
    <property type="evidence" value="ECO:0007669"/>
    <property type="project" value="UniProtKB-UniRule"/>
</dbReference>
<feature type="repeat" description="WD" evidence="6">
    <location>
        <begin position="54"/>
        <end position="95"/>
    </location>
</feature>
<keyword evidence="5" id="KW-0498">Mitosis</keyword>
<dbReference type="GO" id="GO:0007019">
    <property type="term" value="P:microtubule depolymerization"/>
    <property type="evidence" value="ECO:0007669"/>
    <property type="project" value="TreeGrafter"/>
</dbReference>
<dbReference type="GO" id="GO:0051301">
    <property type="term" value="P:cell division"/>
    <property type="evidence" value="ECO:0007669"/>
    <property type="project" value="UniProtKB-KW"/>
</dbReference>
<reference evidence="9" key="1">
    <citation type="submission" date="2021-06" db="EMBL/GenBank/DDBJ databases">
        <authorList>
            <person name="Hodson N. C."/>
            <person name="Mongue J. A."/>
            <person name="Jaron S. K."/>
        </authorList>
    </citation>
    <scope>NUCLEOTIDE SEQUENCE</scope>
</reference>
<dbReference type="Proteomes" id="UP000708208">
    <property type="component" value="Unassembled WGS sequence"/>
</dbReference>
<proteinExistence type="inferred from homology"/>
<dbReference type="InterPro" id="IPR026962">
    <property type="entry name" value="KTNB1"/>
</dbReference>
<dbReference type="InterPro" id="IPR019775">
    <property type="entry name" value="WD40_repeat_CS"/>
</dbReference>
<evidence type="ECO:0000256" key="1">
    <source>
        <dbReference type="ARBA" id="ARBA00004245"/>
    </source>
</evidence>
<feature type="region of interest" description="Disordered" evidence="7">
    <location>
        <begin position="469"/>
        <end position="491"/>
    </location>
</feature>
<feature type="repeat" description="WD" evidence="6">
    <location>
        <begin position="138"/>
        <end position="179"/>
    </location>
</feature>
<dbReference type="GO" id="GO:0008352">
    <property type="term" value="C:katanin complex"/>
    <property type="evidence" value="ECO:0007669"/>
    <property type="project" value="InterPro"/>
</dbReference>
<dbReference type="EMBL" id="CAJVCH010530961">
    <property type="protein sequence ID" value="CAG7823900.1"/>
    <property type="molecule type" value="Genomic_DNA"/>
</dbReference>
<protein>
    <recommendedName>
        <fullName evidence="5">Katanin p80 WD40 repeat-containing subunit B1</fullName>
        <shortName evidence="5">Katanin p80 subunit B1</shortName>
    </recommendedName>
    <alternativeName>
        <fullName evidence="5">p80 katanin</fullName>
    </alternativeName>
</protein>
<accession>A0A8J2L275</accession>
<comment type="subcellular location">
    <subcellularLocation>
        <location evidence="1 5">Cytoplasm</location>
        <location evidence="1 5">Cytoskeleton</location>
    </subcellularLocation>
    <subcellularLocation>
        <location evidence="5">Cytoplasm</location>
    </subcellularLocation>
    <subcellularLocation>
        <location evidence="5">Cytoplasm</location>
        <location evidence="5">Cytoskeleton</location>
        <location evidence="5">Microtubule organizing center</location>
        <location evidence="5">Centrosome</location>
    </subcellularLocation>
    <subcellularLocation>
        <location evidence="5">Cytoplasm</location>
        <location evidence="5">Cytoskeleton</location>
        <location evidence="5">Spindle pole</location>
    </subcellularLocation>
    <subcellularLocation>
        <location evidence="5">Cytoplasm</location>
        <location evidence="5">Cytoskeleton</location>
        <location evidence="5">Spindle</location>
    </subcellularLocation>
    <text evidence="5">Predominantly cytoplasmic. Localized to the interphase centrosome and mitotic spindle poles.</text>
</comment>
<dbReference type="PROSITE" id="PS50082">
    <property type="entry name" value="WD_REPEATS_2"/>
    <property type="match status" value="5"/>
</dbReference>
<dbReference type="FunFam" id="2.130.10.10:FF:000462">
    <property type="entry name" value="Katanin p80 WD40 repeat-containing subunit B1"/>
    <property type="match status" value="1"/>
</dbReference>
<evidence type="ECO:0000256" key="3">
    <source>
        <dbReference type="ARBA" id="ARBA00022701"/>
    </source>
</evidence>
<keyword evidence="5" id="KW-0131">Cell cycle</keyword>
<dbReference type="PANTHER" id="PTHR19845">
    <property type="entry name" value="KATANIN P80 SUBUNIT"/>
    <property type="match status" value="1"/>
</dbReference>
<dbReference type="GO" id="GO:0005737">
    <property type="term" value="C:cytoplasm"/>
    <property type="evidence" value="ECO:0007669"/>
    <property type="project" value="UniProtKB-SubCell"/>
</dbReference>
<keyword evidence="2 5" id="KW-0963">Cytoplasm</keyword>
<feature type="region of interest" description="Disordered" evidence="7">
    <location>
        <begin position="367"/>
        <end position="405"/>
    </location>
</feature>
<keyword evidence="3 5" id="KW-0493">Microtubule</keyword>
<comment type="function">
    <text evidence="5">Participates in a complex which severs microtubules in an ATP-dependent manner. May act to target the enzymatic subunit of this complex to sites of action such as the centrosome. Microtubule severing may promote rapid reorganization of cellular microtubule arrays and the release of microtubules from the centrosome following nucleation.</text>
</comment>
<keyword evidence="4 5" id="KW-0206">Cytoskeleton</keyword>
<keyword evidence="6" id="KW-0853">WD repeat</keyword>
<feature type="domain" description="Katanin p80 subunit C-terminal" evidence="8">
    <location>
        <begin position="553"/>
        <end position="712"/>
    </location>
</feature>
<comment type="subunit">
    <text evidence="5">Interacts with KATNA1. This interaction enhances the microtubule binding and severing activity of KATNA1 and also targets this activity to the centrosome.</text>
</comment>
<dbReference type="GO" id="GO:0005813">
    <property type="term" value="C:centrosome"/>
    <property type="evidence" value="ECO:0007669"/>
    <property type="project" value="UniProtKB-SubCell"/>
</dbReference>
<feature type="compositionally biased region" description="Polar residues" evidence="7">
    <location>
        <begin position="388"/>
        <end position="401"/>
    </location>
</feature>
<dbReference type="SMART" id="SM00320">
    <property type="entry name" value="WD40"/>
    <property type="match status" value="6"/>
</dbReference>
<evidence type="ECO:0000313" key="10">
    <source>
        <dbReference type="Proteomes" id="UP000708208"/>
    </source>
</evidence>
<dbReference type="OrthoDB" id="10251605at2759"/>